<gene>
    <name evidence="3" type="ORF">PCOAH_00001910</name>
</gene>
<dbReference type="Proteomes" id="UP000092716">
    <property type="component" value="Chromosome 1"/>
</dbReference>
<dbReference type="GO" id="GO:0140268">
    <property type="term" value="C:endoplasmic reticulum-plasma membrane contact site"/>
    <property type="evidence" value="ECO:0007669"/>
    <property type="project" value="TreeGrafter"/>
</dbReference>
<feature type="compositionally biased region" description="Basic and acidic residues" evidence="1">
    <location>
        <begin position="37"/>
        <end position="46"/>
    </location>
</feature>
<dbReference type="GO" id="GO:0032934">
    <property type="term" value="F:sterol binding"/>
    <property type="evidence" value="ECO:0007669"/>
    <property type="project" value="TreeGrafter"/>
</dbReference>
<feature type="compositionally biased region" description="Basic and acidic residues" evidence="1">
    <location>
        <begin position="257"/>
        <end position="284"/>
    </location>
</feature>
<dbReference type="VEuPathDB" id="PlasmoDB:PCOAH_00001910"/>
<sequence length="854" mass="96912">MNKFCATYRYPDDGDEGKEQHPTEELKRKCTIGEPEADQKIEHLLRNPDFFEAMRKDYSEGEPPDESSLTDSREEPSTGQTADQLATRSANRGIAPQLDVLVETGRILPRDSQEKISCLGNVGDQICLGDCSKEGSFSSGVFDGNLPPAVVCTEEKELIAPARLATFADDAGRSEEVTKMEEVGVVGMTEEDMGEDTAALGADDAEAEHTIPIEDQSTKSYDGCSEFSLDDVSEGVLDYIKKKYDRRRKWKLRGRRKDNVGKDGSKEEAPKGDVPNRGDKKEDPPNEGVANDGDANDGDANDGDANEGDANLNPLQPEENYTYTVPDKDDLDAIIRSSIKTYNCALMKRILLQGKIFITHDGVYFMSLFDSLFSKISIVRIPYESIEAVKKMSVFNFIPNALKIVVKNRSFVFTSFVHRDHAYDFIMDMVRDHRLASEIPRRGVVLYNIGEESNVEEEEEDDDEDDDDEATKEPSPKKRPHLPSEVKTSKEQQDESIVYCITPTQYDLLMNHQLDRTEEELAEERPDEEKEKYIVIQTRSEIVQPNISPKEEELLRENNFIQCNYHTDSLYINEDFKKIFFDIFSHFDDKNPFVKNVRDKNPSSLSYEHLNNLNGELQRKGHVSYESVYNISLFDDEKRVFGMPARSDVKEHLSFFFLQNVIVIQKCVVLLCSVPLAGCFRTIITLTLNNVLLEGETDNSQTPCTHIDFSYDIEFVKNTFFKYQIKSNALPELEISVNNLKRYTQEAIERRYKRGGATNGDNHTQNDHYTFVRDYVDIMTIGEEKTFQNANSTGPAETAVQLNDSTTAAWSTAKRYFKAKFNPLSQSVRHRLGKTFSATHCQSGVVPLMFIYAC</sequence>
<dbReference type="PANTHER" id="PTHR23319">
    <property type="entry name" value="GRAM DOMAIN CONTAINING 1B, ISOFORM E"/>
    <property type="match status" value="1"/>
</dbReference>
<feature type="compositionally biased region" description="Acidic residues" evidence="1">
    <location>
        <begin position="453"/>
        <end position="470"/>
    </location>
</feature>
<feature type="compositionally biased region" description="Basic and acidic residues" evidence="1">
    <location>
        <begin position="471"/>
        <end position="493"/>
    </location>
</feature>
<feature type="region of interest" description="Disordered" evidence="1">
    <location>
        <begin position="255"/>
        <end position="324"/>
    </location>
</feature>
<organism evidence="3 4">
    <name type="scientific">Plasmodium coatneyi</name>
    <dbReference type="NCBI Taxonomy" id="208452"/>
    <lineage>
        <taxon>Eukaryota</taxon>
        <taxon>Sar</taxon>
        <taxon>Alveolata</taxon>
        <taxon>Apicomplexa</taxon>
        <taxon>Aconoidasida</taxon>
        <taxon>Haemosporida</taxon>
        <taxon>Plasmodiidae</taxon>
        <taxon>Plasmodium</taxon>
    </lineage>
</organism>
<dbReference type="Gene3D" id="2.30.29.30">
    <property type="entry name" value="Pleckstrin-homology domain (PH domain)/Phosphotyrosine-binding domain (PTB)"/>
    <property type="match status" value="1"/>
</dbReference>
<protein>
    <submittedName>
        <fullName evidence="3">Tubulin gamma chain</fullName>
    </submittedName>
</protein>
<dbReference type="InterPro" id="IPR051482">
    <property type="entry name" value="Cholesterol_transport"/>
</dbReference>
<dbReference type="AlphaFoldDB" id="A0A1B1DT19"/>
<dbReference type="PANTHER" id="PTHR23319:SF4">
    <property type="entry name" value="GRAM DOMAIN CONTAINING 1B, ISOFORM E"/>
    <property type="match status" value="1"/>
</dbReference>
<keyword evidence="4" id="KW-1185">Reference proteome</keyword>
<feature type="compositionally biased region" description="Basic and acidic residues" evidence="1">
    <location>
        <begin position="17"/>
        <end position="28"/>
    </location>
</feature>
<dbReference type="GeneID" id="30906910"/>
<dbReference type="KEGG" id="pcot:PCOAH_00001910"/>
<dbReference type="GO" id="GO:0032366">
    <property type="term" value="P:intracellular sterol transport"/>
    <property type="evidence" value="ECO:0007669"/>
    <property type="project" value="TreeGrafter"/>
</dbReference>
<feature type="compositionally biased region" description="Polar residues" evidence="1">
    <location>
        <begin position="77"/>
        <end position="90"/>
    </location>
</feature>
<dbReference type="EMBL" id="CP016239">
    <property type="protein sequence ID" value="ANQ05735.1"/>
    <property type="molecule type" value="Genomic_DNA"/>
</dbReference>
<dbReference type="GO" id="GO:0005789">
    <property type="term" value="C:endoplasmic reticulum membrane"/>
    <property type="evidence" value="ECO:0007669"/>
    <property type="project" value="TreeGrafter"/>
</dbReference>
<accession>A0A1B1DT19</accession>
<dbReference type="Pfam" id="PF02893">
    <property type="entry name" value="GRAM"/>
    <property type="match status" value="1"/>
</dbReference>
<dbReference type="GO" id="GO:0120015">
    <property type="term" value="F:sterol transfer activity"/>
    <property type="evidence" value="ECO:0007669"/>
    <property type="project" value="TreeGrafter"/>
</dbReference>
<feature type="domain" description="GRAM" evidence="2">
    <location>
        <begin position="329"/>
        <end position="393"/>
    </location>
</feature>
<proteinExistence type="predicted"/>
<dbReference type="SMART" id="SM00568">
    <property type="entry name" value="GRAM"/>
    <property type="match status" value="1"/>
</dbReference>
<evidence type="ECO:0000313" key="3">
    <source>
        <dbReference type="EMBL" id="ANQ05735.1"/>
    </source>
</evidence>
<evidence type="ECO:0000256" key="1">
    <source>
        <dbReference type="SAM" id="MobiDB-lite"/>
    </source>
</evidence>
<name>A0A1B1DT19_9APIC</name>
<dbReference type="InterPro" id="IPR004182">
    <property type="entry name" value="GRAM"/>
</dbReference>
<feature type="region of interest" description="Disordered" evidence="1">
    <location>
        <begin position="1"/>
        <end position="91"/>
    </location>
</feature>
<feature type="compositionally biased region" description="Acidic residues" evidence="1">
    <location>
        <begin position="294"/>
        <end position="307"/>
    </location>
</feature>
<reference evidence="4" key="1">
    <citation type="submission" date="2016-06" db="EMBL/GenBank/DDBJ databases">
        <title>First high quality genome sequence of Plasmodium coatneyi using continuous long reads from single molecule, real-time sequencing.</title>
        <authorList>
            <person name="Chien J.-T."/>
            <person name="Pakala S.B."/>
            <person name="Geraldo J.A."/>
            <person name="Lapp S.A."/>
            <person name="Barnwell J.W."/>
            <person name="Kissinger J.C."/>
            <person name="Galinski M.R."/>
            <person name="Humphrey J.C."/>
        </authorList>
    </citation>
    <scope>NUCLEOTIDE SEQUENCE [LARGE SCALE GENOMIC DNA]</scope>
    <source>
        <strain evidence="4">Hackeri</strain>
    </source>
</reference>
<dbReference type="InterPro" id="IPR011993">
    <property type="entry name" value="PH-like_dom_sf"/>
</dbReference>
<evidence type="ECO:0000313" key="4">
    <source>
        <dbReference type="Proteomes" id="UP000092716"/>
    </source>
</evidence>
<dbReference type="RefSeq" id="XP_019912430.1">
    <property type="nucleotide sequence ID" value="XM_020057008.1"/>
</dbReference>
<feature type="region of interest" description="Disordered" evidence="1">
    <location>
        <begin position="450"/>
        <end position="494"/>
    </location>
</feature>
<evidence type="ECO:0000259" key="2">
    <source>
        <dbReference type="SMART" id="SM00568"/>
    </source>
</evidence>
<dbReference type="OrthoDB" id="2162691at2759"/>
<dbReference type="GO" id="GO:0005886">
    <property type="term" value="C:plasma membrane"/>
    <property type="evidence" value="ECO:0007669"/>
    <property type="project" value="TreeGrafter"/>
</dbReference>